<reference evidence="1" key="1">
    <citation type="submission" date="2017-05" db="UniProtKB">
        <authorList>
            <consortium name="EnsemblMetazoa"/>
        </authorList>
    </citation>
    <scope>IDENTIFICATION</scope>
</reference>
<dbReference type="InParanoid" id="A0A1X7USA9"/>
<name>A0A1X7USA9_AMPQE</name>
<proteinExistence type="predicted"/>
<evidence type="ECO:0000313" key="1">
    <source>
        <dbReference type="EnsemblMetazoa" id="Aqu2.1.30658_001"/>
    </source>
</evidence>
<organism evidence="1">
    <name type="scientific">Amphimedon queenslandica</name>
    <name type="common">Sponge</name>
    <dbReference type="NCBI Taxonomy" id="400682"/>
    <lineage>
        <taxon>Eukaryota</taxon>
        <taxon>Metazoa</taxon>
        <taxon>Porifera</taxon>
        <taxon>Demospongiae</taxon>
        <taxon>Heteroscleromorpha</taxon>
        <taxon>Haplosclerida</taxon>
        <taxon>Niphatidae</taxon>
        <taxon>Amphimedon</taxon>
    </lineage>
</organism>
<accession>A0A1X7USA9</accession>
<dbReference type="AlphaFoldDB" id="A0A1X7USA9"/>
<dbReference type="EnsemblMetazoa" id="Aqu2.1.30658_001">
    <property type="protein sequence ID" value="Aqu2.1.30658_001"/>
    <property type="gene ID" value="Aqu2.1.30658"/>
</dbReference>
<sequence>MQPIYHDIVNLPQVIQFCEDNTVICGIWVKKSKCDMGVLLHSTLAFIDRLHIWFNFIDAANGRVYYAYQTTFAVVDLVEKLKSLTWLSLMATMVARH</sequence>
<protein>
    <submittedName>
        <fullName evidence="1">Uncharacterized protein</fullName>
    </submittedName>
</protein>